<evidence type="ECO:0000256" key="4">
    <source>
        <dbReference type="ARBA" id="ARBA00012702"/>
    </source>
</evidence>
<evidence type="ECO:0000256" key="6">
    <source>
        <dbReference type="ARBA" id="ARBA00022679"/>
    </source>
</evidence>
<keyword evidence="6" id="KW-0808">Transferase</keyword>
<dbReference type="GO" id="GO:0005965">
    <property type="term" value="C:protein farnesyltransferase complex"/>
    <property type="evidence" value="ECO:0007669"/>
    <property type="project" value="TreeGrafter"/>
</dbReference>
<dbReference type="PANTHER" id="PTHR11129">
    <property type="entry name" value="PROTEIN FARNESYLTRANSFERASE ALPHA SUBUNIT/RAB GERANYLGERANYL TRANSFERASE ALPHA SUBUNIT"/>
    <property type="match status" value="1"/>
</dbReference>
<evidence type="ECO:0000313" key="14">
    <source>
        <dbReference type="RefSeq" id="XP_016969235.1"/>
    </source>
</evidence>
<dbReference type="PROSITE" id="PS51147">
    <property type="entry name" value="PFTA"/>
    <property type="match status" value="5"/>
</dbReference>
<evidence type="ECO:0000256" key="1">
    <source>
        <dbReference type="ARBA" id="ARBA00001946"/>
    </source>
</evidence>
<dbReference type="GO" id="GO:0005953">
    <property type="term" value="C:CAAX-protein geranylgeranyltransferase complex"/>
    <property type="evidence" value="ECO:0007669"/>
    <property type="project" value="TreeGrafter"/>
</dbReference>
<comment type="cofactor">
    <cofactor evidence="1">
        <name>Mg(2+)</name>
        <dbReference type="ChEBI" id="CHEBI:18420"/>
    </cofactor>
</comment>
<dbReference type="AlphaFoldDB" id="A0A6P4DUK6"/>
<evidence type="ECO:0000256" key="13">
    <source>
        <dbReference type="ARBA" id="ARBA00043219"/>
    </source>
</evidence>
<evidence type="ECO:0000256" key="2">
    <source>
        <dbReference type="ARBA" id="ARBA00006734"/>
    </source>
</evidence>
<dbReference type="EC" id="2.5.1.58" evidence="4"/>
<keyword evidence="7" id="KW-0677">Repeat</keyword>
<gene>
    <name evidence="14" type="primary">LOC108037223</name>
</gene>
<dbReference type="Pfam" id="PF01239">
    <property type="entry name" value="PPTA"/>
    <property type="match status" value="5"/>
</dbReference>
<reference evidence="14" key="1">
    <citation type="submission" date="2025-08" db="UniProtKB">
        <authorList>
            <consortium name="RefSeq"/>
        </authorList>
    </citation>
    <scope>IDENTIFICATION</scope>
</reference>
<dbReference type="Gene3D" id="1.25.40.120">
    <property type="entry name" value="Protein prenylyltransferase"/>
    <property type="match status" value="1"/>
</dbReference>
<dbReference type="OMA" id="WAIRTFN"/>
<dbReference type="EC" id="2.5.1.59" evidence="3"/>
<evidence type="ECO:0000256" key="7">
    <source>
        <dbReference type="ARBA" id="ARBA00022737"/>
    </source>
</evidence>
<comment type="similarity">
    <text evidence="2">Belongs to the protein prenyltransferase subunit alpha family.</text>
</comment>
<dbReference type="RefSeq" id="XP_016969235.1">
    <property type="nucleotide sequence ID" value="XM_017113746.1"/>
</dbReference>
<evidence type="ECO:0000256" key="8">
    <source>
        <dbReference type="ARBA" id="ARBA00022842"/>
    </source>
</evidence>
<proteinExistence type="inferred from homology"/>
<dbReference type="GO" id="GO:0004662">
    <property type="term" value="F:CAAX-protein geranylgeranyltransferase activity"/>
    <property type="evidence" value="ECO:0007669"/>
    <property type="project" value="UniProtKB-EC"/>
</dbReference>
<name>A0A6P4DUK6_DRORH</name>
<dbReference type="RefSeq" id="XP_016969235.2">
    <property type="nucleotide sequence ID" value="XM_017113746.2"/>
</dbReference>
<protein>
    <recommendedName>
        <fullName evidence="9">Protein farnesyltransferase/geranylgeranyltransferase type-1 subunit alpha</fullName>
        <ecNumber evidence="4">2.5.1.58</ecNumber>
        <ecNumber evidence="3">2.5.1.59</ecNumber>
    </recommendedName>
    <alternativeName>
        <fullName evidence="12">CAAX farnesyltransferase subunit alpha</fullName>
    </alternativeName>
    <alternativeName>
        <fullName evidence="11">FTase-alpha</fullName>
    </alternativeName>
    <alternativeName>
        <fullName evidence="10">Ras proteins prenyltransferase subunit alpha</fullName>
    </alternativeName>
    <alternativeName>
        <fullName evidence="13">Type I protein geranyl-geranyltransferase subunit alpha</fullName>
    </alternativeName>
</protein>
<evidence type="ECO:0000256" key="3">
    <source>
        <dbReference type="ARBA" id="ARBA00012700"/>
    </source>
</evidence>
<dbReference type="OrthoDB" id="272289at2759"/>
<evidence type="ECO:0000256" key="10">
    <source>
        <dbReference type="ARBA" id="ARBA00041392"/>
    </source>
</evidence>
<keyword evidence="8" id="KW-0460">Magnesium</keyword>
<evidence type="ECO:0000256" key="12">
    <source>
        <dbReference type="ARBA" id="ARBA00043086"/>
    </source>
</evidence>
<organism evidence="14">
    <name type="scientific">Drosophila rhopaloa</name>
    <name type="common">Fruit fly</name>
    <dbReference type="NCBI Taxonomy" id="1041015"/>
    <lineage>
        <taxon>Eukaryota</taxon>
        <taxon>Metazoa</taxon>
        <taxon>Ecdysozoa</taxon>
        <taxon>Arthropoda</taxon>
        <taxon>Hexapoda</taxon>
        <taxon>Insecta</taxon>
        <taxon>Pterygota</taxon>
        <taxon>Neoptera</taxon>
        <taxon>Endopterygota</taxon>
        <taxon>Diptera</taxon>
        <taxon>Brachycera</taxon>
        <taxon>Muscomorpha</taxon>
        <taxon>Ephydroidea</taxon>
        <taxon>Drosophilidae</taxon>
        <taxon>Drosophila</taxon>
        <taxon>Sophophora</taxon>
    </lineage>
</organism>
<keyword evidence="5" id="KW-0637">Prenyltransferase</keyword>
<evidence type="ECO:0000256" key="9">
    <source>
        <dbReference type="ARBA" id="ARBA00040965"/>
    </source>
</evidence>
<dbReference type="GO" id="GO:0004660">
    <property type="term" value="F:protein farnesyltransferase activity"/>
    <property type="evidence" value="ECO:0007669"/>
    <property type="project" value="UniProtKB-EC"/>
</dbReference>
<dbReference type="InterPro" id="IPR002088">
    <property type="entry name" value="Prenyl_trans_a"/>
</dbReference>
<dbReference type="PANTHER" id="PTHR11129:SF1">
    <property type="entry name" value="PROTEIN FARNESYLTRANSFERASE_GERANYLGERANYLTRANSFERASE TYPE-1 SUBUNIT ALPHA"/>
    <property type="match status" value="1"/>
</dbReference>
<dbReference type="SUPFAM" id="SSF48439">
    <property type="entry name" value="Protein prenylyltransferase"/>
    <property type="match status" value="1"/>
</dbReference>
<evidence type="ECO:0000256" key="5">
    <source>
        <dbReference type="ARBA" id="ARBA00022602"/>
    </source>
</evidence>
<dbReference type="FunFam" id="1.25.40.120:FF:000022">
    <property type="entry name" value="Farnesyl transferase alpha, isoform A"/>
    <property type="match status" value="1"/>
</dbReference>
<sequence length="335" mass="39539">MGDSSDEEYLGTEWLPYRERPEWVDVEPLAQEDGANPVVSIAYSQKFREVFDYMRAVIASGEKSQRALDLTTDALRLNPANYTVWQYRRDILRDLKADLNAELDYLSEVIGQNSKNYQVWHHRRVIVEMLNDPSNELELTENALVNDGDAKNYHAWQHRQWAIRTFKLFDDELNFVDRLICEDQRNNSAWNQRFFVIKHFGFTPDLVQRELSYTMNRIRIIKNNESAWNYLVGVIRQGENGKGQLNSYPEVVQFVEEIYQSGNRSPYLLAFLIDLYQEQALQLKHGDSEQLARKVYGLCDEMASKHDTIRRKYWQYVANHLKNQLSKVETKQQQQ</sequence>
<accession>A0A6P4DUK6</accession>
<evidence type="ECO:0000256" key="11">
    <source>
        <dbReference type="ARBA" id="ARBA00042436"/>
    </source>
</evidence>